<feature type="compositionally biased region" description="Basic and acidic residues" evidence="2">
    <location>
        <begin position="103"/>
        <end position="113"/>
    </location>
</feature>
<evidence type="ECO:0000256" key="1">
    <source>
        <dbReference type="SAM" id="Coils"/>
    </source>
</evidence>
<evidence type="ECO:0008006" key="5">
    <source>
        <dbReference type="Google" id="ProtNLM"/>
    </source>
</evidence>
<accession>A0A1N7JXA8</accession>
<sequence>MPTEEEINAEVEAQLEAKRQADELKATLNEKQAEAFDKKKESLLAKAGYDAGQVERYKALLKGETEADVKAEVQALQDDLPPKQNYGDPNVGNNAKTPPKKKNHEDKGRENYKRLVQKGKLRGGKRRWKND</sequence>
<dbReference type="EMBL" id="FTOC01000008">
    <property type="protein sequence ID" value="SIS53985.1"/>
    <property type="molecule type" value="Genomic_DNA"/>
</dbReference>
<dbReference type="Proteomes" id="UP000187608">
    <property type="component" value="Unassembled WGS sequence"/>
</dbReference>
<dbReference type="AlphaFoldDB" id="A0A1N7JXA8"/>
<evidence type="ECO:0000313" key="3">
    <source>
        <dbReference type="EMBL" id="SIS53985.1"/>
    </source>
</evidence>
<evidence type="ECO:0000313" key="4">
    <source>
        <dbReference type="Proteomes" id="UP000187608"/>
    </source>
</evidence>
<keyword evidence="4" id="KW-1185">Reference proteome</keyword>
<dbReference type="STRING" id="570947.SAMN05421687_10823"/>
<keyword evidence="1" id="KW-0175">Coiled coil</keyword>
<dbReference type="RefSeq" id="WP_076559642.1">
    <property type="nucleotide sequence ID" value="NZ_FTOC01000008.1"/>
</dbReference>
<evidence type="ECO:0000256" key="2">
    <source>
        <dbReference type="SAM" id="MobiDB-lite"/>
    </source>
</evidence>
<feature type="coiled-coil region" evidence="1">
    <location>
        <begin position="14"/>
        <end position="41"/>
    </location>
</feature>
<proteinExistence type="predicted"/>
<feature type="compositionally biased region" description="Basic residues" evidence="2">
    <location>
        <begin position="115"/>
        <end position="131"/>
    </location>
</feature>
<reference evidence="4" key="1">
    <citation type="submission" date="2017-01" db="EMBL/GenBank/DDBJ databases">
        <authorList>
            <person name="Varghese N."/>
            <person name="Submissions S."/>
        </authorList>
    </citation>
    <scope>NUCLEOTIDE SEQUENCE [LARGE SCALE GENOMIC DNA]</scope>
    <source>
        <strain evidence="4">DSM 23127</strain>
    </source>
</reference>
<organism evidence="3 4">
    <name type="scientific">Salimicrobium flavidum</name>
    <dbReference type="NCBI Taxonomy" id="570947"/>
    <lineage>
        <taxon>Bacteria</taxon>
        <taxon>Bacillati</taxon>
        <taxon>Bacillota</taxon>
        <taxon>Bacilli</taxon>
        <taxon>Bacillales</taxon>
        <taxon>Bacillaceae</taxon>
        <taxon>Salimicrobium</taxon>
    </lineage>
</organism>
<feature type="region of interest" description="Disordered" evidence="2">
    <location>
        <begin position="78"/>
        <end position="131"/>
    </location>
</feature>
<name>A0A1N7JXA8_9BACI</name>
<dbReference type="OrthoDB" id="9995820at2"/>
<gene>
    <name evidence="3" type="ORF">SAMN05421687_10823</name>
</gene>
<protein>
    <recommendedName>
        <fullName evidence="5">Scaffolding protein</fullName>
    </recommendedName>
</protein>